<dbReference type="GO" id="GO:0016491">
    <property type="term" value="F:oxidoreductase activity"/>
    <property type="evidence" value="ECO:0007669"/>
    <property type="project" value="InterPro"/>
</dbReference>
<keyword evidence="3" id="KW-1185">Reference proteome</keyword>
<proteinExistence type="predicted"/>
<reference evidence="2 3" key="1">
    <citation type="submission" date="2019-06" db="EMBL/GenBank/DDBJ databases">
        <title>Sequencing the genomes of 1000 actinobacteria strains.</title>
        <authorList>
            <person name="Klenk H.-P."/>
        </authorList>
    </citation>
    <scope>NUCLEOTIDE SEQUENCE [LARGE SCALE GENOMIC DNA]</scope>
    <source>
        <strain evidence="2 3">DSM 8251</strain>
    </source>
</reference>
<dbReference type="InterPro" id="IPR017927">
    <property type="entry name" value="FAD-bd_FR_type"/>
</dbReference>
<dbReference type="CDD" id="cd06193">
    <property type="entry name" value="siderophore_interacting"/>
    <property type="match status" value="1"/>
</dbReference>
<feature type="domain" description="FAD-binding FR-type" evidence="1">
    <location>
        <begin position="9"/>
        <end position="133"/>
    </location>
</feature>
<dbReference type="PANTHER" id="PTHR30157">
    <property type="entry name" value="FERRIC REDUCTASE, NADPH-DEPENDENT"/>
    <property type="match status" value="1"/>
</dbReference>
<dbReference type="Pfam" id="PF04954">
    <property type="entry name" value="SIP"/>
    <property type="match status" value="1"/>
</dbReference>
<protein>
    <submittedName>
        <fullName evidence="2">NADPH-dependent ferric siderophore reductase</fullName>
    </submittedName>
</protein>
<dbReference type="InterPro" id="IPR013113">
    <property type="entry name" value="SIP_FAD-bd"/>
</dbReference>
<dbReference type="AlphaFoldDB" id="A0A542ZDH0"/>
<organism evidence="2 3">
    <name type="scientific">Propioniferax innocua</name>
    <dbReference type="NCBI Taxonomy" id="1753"/>
    <lineage>
        <taxon>Bacteria</taxon>
        <taxon>Bacillati</taxon>
        <taxon>Actinomycetota</taxon>
        <taxon>Actinomycetes</taxon>
        <taxon>Propionibacteriales</taxon>
        <taxon>Propionibacteriaceae</taxon>
        <taxon>Propioniferax</taxon>
    </lineage>
</organism>
<evidence type="ECO:0000313" key="2">
    <source>
        <dbReference type="EMBL" id="TQL58357.1"/>
    </source>
</evidence>
<name>A0A542ZDH0_9ACTN</name>
<evidence type="ECO:0000313" key="3">
    <source>
        <dbReference type="Proteomes" id="UP000316196"/>
    </source>
</evidence>
<sequence>MESVDKNKAVPKTVTVHSIERLAPEMVRLVLTGDDLDLMPELPWTDHYVKLFFPPEGADYGHPVDPEHIRQTRPREQWPVSRTYTIRKFDPEERLLTLDCVVHDNGLAGRWMTQAQPGDQVSFRGPGGKWRPDPSASTLLLAGDEAALPAIARAMEEMPESTTPIVFCEVEDAEGEIEMPGPVTWVHRRGAEPGQALAHAVRCADLPETFDAFVHGVAEMVRDLRRFLFVERGLPKDRVSISGYWRIGMTEDVWQSTKKDFVAAMEAEERVHRAADA</sequence>
<evidence type="ECO:0000259" key="1">
    <source>
        <dbReference type="PROSITE" id="PS51384"/>
    </source>
</evidence>
<dbReference type="InterPro" id="IPR039261">
    <property type="entry name" value="FNR_nucleotide-bd"/>
</dbReference>
<dbReference type="InterPro" id="IPR017938">
    <property type="entry name" value="Riboflavin_synthase-like_b-brl"/>
</dbReference>
<dbReference type="RefSeq" id="WP_142094156.1">
    <property type="nucleotide sequence ID" value="NZ_BAAAMD010000002.1"/>
</dbReference>
<dbReference type="Gene3D" id="2.40.30.10">
    <property type="entry name" value="Translation factors"/>
    <property type="match status" value="1"/>
</dbReference>
<accession>A0A542ZDH0</accession>
<dbReference type="Pfam" id="PF08021">
    <property type="entry name" value="FAD_binding_9"/>
    <property type="match status" value="1"/>
</dbReference>
<gene>
    <name evidence="2" type="ORF">FB460_2218</name>
</gene>
<comment type="caution">
    <text evidence="2">The sequence shown here is derived from an EMBL/GenBank/DDBJ whole genome shotgun (WGS) entry which is preliminary data.</text>
</comment>
<dbReference type="Gene3D" id="3.40.50.80">
    <property type="entry name" value="Nucleotide-binding domain of ferredoxin-NADP reductase (FNR) module"/>
    <property type="match status" value="1"/>
</dbReference>
<dbReference type="PROSITE" id="PS51384">
    <property type="entry name" value="FAD_FR"/>
    <property type="match status" value="1"/>
</dbReference>
<dbReference type="PANTHER" id="PTHR30157:SF0">
    <property type="entry name" value="NADPH-DEPENDENT FERRIC-CHELATE REDUCTASE"/>
    <property type="match status" value="1"/>
</dbReference>
<dbReference type="OrthoDB" id="3291337at2"/>
<dbReference type="InterPro" id="IPR007037">
    <property type="entry name" value="SIP_rossman_dom"/>
</dbReference>
<dbReference type="InterPro" id="IPR039374">
    <property type="entry name" value="SIP_fam"/>
</dbReference>
<dbReference type="Proteomes" id="UP000316196">
    <property type="component" value="Unassembled WGS sequence"/>
</dbReference>
<dbReference type="EMBL" id="VFOR01000002">
    <property type="protein sequence ID" value="TQL58357.1"/>
    <property type="molecule type" value="Genomic_DNA"/>
</dbReference>
<dbReference type="SUPFAM" id="SSF63380">
    <property type="entry name" value="Riboflavin synthase domain-like"/>
    <property type="match status" value="1"/>
</dbReference>